<name>A0A8H7QTK3_9FUNG</name>
<sequence>MTNLPSETECVTAKIGCMAGEEINQNNFDIDDFDTDMDSVENIDDANMDVSPIYMDESPDNIDESPDNIDDSVWKLPTDEAFRNINSYHEAEDYDGGKCLS</sequence>
<reference evidence="1" key="1">
    <citation type="submission" date="2020-12" db="EMBL/GenBank/DDBJ databases">
        <title>Metabolic potential, ecology and presence of endohyphal bacteria is reflected in genomic diversity of Mucoromycotina.</title>
        <authorList>
            <person name="Muszewska A."/>
            <person name="Okrasinska A."/>
            <person name="Steczkiewicz K."/>
            <person name="Drgas O."/>
            <person name="Orlowska M."/>
            <person name="Perlinska-Lenart U."/>
            <person name="Aleksandrzak-Piekarczyk T."/>
            <person name="Szatraj K."/>
            <person name="Zielenkiewicz U."/>
            <person name="Pilsyk S."/>
            <person name="Malc E."/>
            <person name="Mieczkowski P."/>
            <person name="Kruszewska J.S."/>
            <person name="Biernat P."/>
            <person name="Pawlowska J."/>
        </authorList>
    </citation>
    <scope>NUCLEOTIDE SEQUENCE</scope>
    <source>
        <strain evidence="1">WA0000017839</strain>
    </source>
</reference>
<dbReference type="AlphaFoldDB" id="A0A8H7QTK3"/>
<evidence type="ECO:0000313" key="1">
    <source>
        <dbReference type="EMBL" id="KAG2198482.1"/>
    </source>
</evidence>
<keyword evidence="2" id="KW-1185">Reference proteome</keyword>
<evidence type="ECO:0000313" key="2">
    <source>
        <dbReference type="Proteomes" id="UP000603453"/>
    </source>
</evidence>
<dbReference type="EMBL" id="JAEPRD010000110">
    <property type="protein sequence ID" value="KAG2198482.1"/>
    <property type="molecule type" value="Genomic_DNA"/>
</dbReference>
<dbReference type="Proteomes" id="UP000603453">
    <property type="component" value="Unassembled WGS sequence"/>
</dbReference>
<proteinExistence type="predicted"/>
<protein>
    <submittedName>
        <fullName evidence="1">Uncharacterized protein</fullName>
    </submittedName>
</protein>
<organism evidence="1 2">
    <name type="scientific">Mucor saturninus</name>
    <dbReference type="NCBI Taxonomy" id="64648"/>
    <lineage>
        <taxon>Eukaryota</taxon>
        <taxon>Fungi</taxon>
        <taxon>Fungi incertae sedis</taxon>
        <taxon>Mucoromycota</taxon>
        <taxon>Mucoromycotina</taxon>
        <taxon>Mucoromycetes</taxon>
        <taxon>Mucorales</taxon>
        <taxon>Mucorineae</taxon>
        <taxon>Mucoraceae</taxon>
        <taxon>Mucor</taxon>
    </lineage>
</organism>
<comment type="caution">
    <text evidence="1">The sequence shown here is derived from an EMBL/GenBank/DDBJ whole genome shotgun (WGS) entry which is preliminary data.</text>
</comment>
<accession>A0A8H7QTK3</accession>
<gene>
    <name evidence="1" type="ORF">INT47_004469</name>
</gene>